<keyword evidence="3" id="KW-1185">Reference proteome</keyword>
<feature type="region of interest" description="Disordered" evidence="1">
    <location>
        <begin position="93"/>
        <end position="145"/>
    </location>
</feature>
<evidence type="ECO:0000313" key="3">
    <source>
        <dbReference type="Proteomes" id="UP000562929"/>
    </source>
</evidence>
<organism evidence="2 3">
    <name type="scientific">Ophiocordyceps camponoti-floridani</name>
    <dbReference type="NCBI Taxonomy" id="2030778"/>
    <lineage>
        <taxon>Eukaryota</taxon>
        <taxon>Fungi</taxon>
        <taxon>Dikarya</taxon>
        <taxon>Ascomycota</taxon>
        <taxon>Pezizomycotina</taxon>
        <taxon>Sordariomycetes</taxon>
        <taxon>Hypocreomycetidae</taxon>
        <taxon>Hypocreales</taxon>
        <taxon>Ophiocordycipitaceae</taxon>
        <taxon>Ophiocordyceps</taxon>
    </lineage>
</organism>
<dbReference type="OrthoDB" id="2587563at2759"/>
<accession>A0A8H4VF71</accession>
<feature type="compositionally biased region" description="Pro residues" evidence="1">
    <location>
        <begin position="484"/>
        <end position="494"/>
    </location>
</feature>
<dbReference type="AlphaFoldDB" id="A0A8H4VF71"/>
<gene>
    <name evidence="2" type="ORF">GQ602_002255</name>
</gene>
<reference evidence="2 3" key="1">
    <citation type="journal article" date="2020" name="G3 (Bethesda)">
        <title>Genetic Underpinnings of Host Manipulation by Ophiocordyceps as Revealed by Comparative Transcriptomics.</title>
        <authorList>
            <person name="Will I."/>
            <person name="Das B."/>
            <person name="Trinh T."/>
            <person name="Brachmann A."/>
            <person name="Ohm R.A."/>
            <person name="de Bekker C."/>
        </authorList>
    </citation>
    <scope>NUCLEOTIDE SEQUENCE [LARGE SCALE GENOMIC DNA]</scope>
    <source>
        <strain evidence="2 3">EC05</strain>
    </source>
</reference>
<feature type="compositionally biased region" description="Polar residues" evidence="1">
    <location>
        <begin position="196"/>
        <end position="222"/>
    </location>
</feature>
<feature type="compositionally biased region" description="Low complexity" evidence="1">
    <location>
        <begin position="549"/>
        <end position="572"/>
    </location>
</feature>
<evidence type="ECO:0000256" key="1">
    <source>
        <dbReference type="SAM" id="MobiDB-lite"/>
    </source>
</evidence>
<feature type="region of interest" description="Disordered" evidence="1">
    <location>
        <begin position="196"/>
        <end position="224"/>
    </location>
</feature>
<feature type="compositionally biased region" description="Polar residues" evidence="1">
    <location>
        <begin position="573"/>
        <end position="583"/>
    </location>
</feature>
<feature type="region of interest" description="Disordered" evidence="1">
    <location>
        <begin position="342"/>
        <end position="616"/>
    </location>
</feature>
<dbReference type="EMBL" id="JAACLJ010000002">
    <property type="protein sequence ID" value="KAF4591956.1"/>
    <property type="molecule type" value="Genomic_DNA"/>
</dbReference>
<feature type="compositionally biased region" description="Basic and acidic residues" evidence="1">
    <location>
        <begin position="112"/>
        <end position="128"/>
    </location>
</feature>
<proteinExistence type="predicted"/>
<comment type="caution">
    <text evidence="2">The sequence shown here is derived from an EMBL/GenBank/DDBJ whole genome shotgun (WGS) entry which is preliminary data.</text>
</comment>
<feature type="region of interest" description="Disordered" evidence="1">
    <location>
        <begin position="1"/>
        <end position="25"/>
    </location>
</feature>
<dbReference type="Proteomes" id="UP000562929">
    <property type="component" value="Unassembled WGS sequence"/>
</dbReference>
<protein>
    <submittedName>
        <fullName evidence="2">COM1 regulatory protein</fullName>
    </submittedName>
</protein>
<dbReference type="GO" id="GO:0016567">
    <property type="term" value="P:protein ubiquitination"/>
    <property type="evidence" value="ECO:0007669"/>
    <property type="project" value="UniProtKB-UniPathway"/>
</dbReference>
<dbReference type="UniPathway" id="UPA00143"/>
<evidence type="ECO:0000313" key="2">
    <source>
        <dbReference type="EMBL" id="KAF4591956.1"/>
    </source>
</evidence>
<name>A0A8H4VF71_9HYPO</name>
<sequence length="678" mass="73268">MNSLKVPESGLLLDAPSHNSDSASPPQAFVLSLGDSVVEHLIQSARNGEDLHLALGDIPTLHYGTQSCRIAPPQDDVPYDLFLTKPFESTRKAERLPHTSSLFQKPKASPVSDHKKTSAKAAARDSGHKTPAVHASGKSSTSSALDSDIEALQNGLAAHDAGRDRARMVEKLPASRKGPEKMKSKLWANYNSASKSLPTSPALNNSAGSPSSTPTLSASQQAMERKKEQRVVLVHELAVRDRSADYLREKWTGKEEEFQPTLEKMAEYGADSKKWAMKKTCWKELDVWKYDYGSQEDRQTAIDNAIRQYDKQRLSSSEVEWQRLLPVDERGKGKCLSRLQANLAKGPAQPVPKSKGQRADDDEGGSPDGGEKLKVGGESLARSNSNQPPSKPKKASAHEAQTKRLLGNTKAKAAPLKTSPTKTRAAGGKATNGNTRVLSAAIIENSDSSGDEAAPRKSKTSAPSKPKDTVIVNTGRPQSKASAKPPPPPPPPPAASSSQPSAKRSREDDDSSSSSGTPLSKRIKPKQPLPPSSRQRPPNASAAPRKAGTSTVTKSNNSNSNSNKKTSPNKSSPLASSPPTNASELDEETPPAPAPKRKAESEGKGNAAKRRAVESVSTEVLSKAHKFKAYYQKYEALHWEISALDDPPREKLADLLDMRGRLQMMKIEIYKQYSPERD</sequence>